<reference evidence="2 3" key="1">
    <citation type="journal article" date="2017" name="BMC Genomics">
        <title>Chromosome level assembly and secondary metabolite potential of the parasitic fungus Cordyceps militaris.</title>
        <authorList>
            <person name="Kramer G.J."/>
            <person name="Nodwell J.R."/>
        </authorList>
    </citation>
    <scope>NUCLEOTIDE SEQUENCE [LARGE SCALE GENOMIC DNA]</scope>
    <source>
        <strain evidence="2 3">ATCC 34164</strain>
    </source>
</reference>
<evidence type="ECO:0000313" key="2">
    <source>
        <dbReference type="EMBL" id="ATY60556.1"/>
    </source>
</evidence>
<organism evidence="2 3">
    <name type="scientific">Cordyceps militaris</name>
    <name type="common">Caterpillar fungus</name>
    <name type="synonym">Clavaria militaris</name>
    <dbReference type="NCBI Taxonomy" id="73501"/>
    <lineage>
        <taxon>Eukaryota</taxon>
        <taxon>Fungi</taxon>
        <taxon>Dikarya</taxon>
        <taxon>Ascomycota</taxon>
        <taxon>Pezizomycotina</taxon>
        <taxon>Sordariomycetes</taxon>
        <taxon>Hypocreomycetidae</taxon>
        <taxon>Hypocreales</taxon>
        <taxon>Cordycipitaceae</taxon>
        <taxon>Cordyceps</taxon>
    </lineage>
</organism>
<dbReference type="Proteomes" id="UP000323067">
    <property type="component" value="Chromosome vi"/>
</dbReference>
<dbReference type="GO" id="GO:0016787">
    <property type="term" value="F:hydrolase activity"/>
    <property type="evidence" value="ECO:0007669"/>
    <property type="project" value="InterPro"/>
</dbReference>
<dbReference type="EMBL" id="CP023323">
    <property type="protein sequence ID" value="ATY60556.1"/>
    <property type="molecule type" value="Genomic_DNA"/>
</dbReference>
<dbReference type="SUPFAM" id="SSF51556">
    <property type="entry name" value="Metallo-dependent hydrolases"/>
    <property type="match status" value="1"/>
</dbReference>
<dbReference type="InterPro" id="IPR032466">
    <property type="entry name" value="Metal_Hydrolase"/>
</dbReference>
<dbReference type="AlphaFoldDB" id="A0A2H4SBT7"/>
<dbReference type="OrthoDB" id="4858575at2759"/>
<dbReference type="VEuPathDB" id="FungiDB:A9K55_005461"/>
<protein>
    <submittedName>
        <fullName evidence="2">TIM barrel metal-dependent</fullName>
    </submittedName>
</protein>
<feature type="domain" description="Amidohydrolase-related" evidence="1">
    <location>
        <begin position="46"/>
        <end position="316"/>
    </location>
</feature>
<sequence>MPGFHRAYSALTWFWWRRQQRPSHISARTHASSKLSLGSRIPPGAWDSHMHILDPERYPLAKDALYHPNCYTLEQALSFESSVALDNIVLVQPSIYGNDNSCLLDALRVLGPHRARAVVGFEPSTTSFETLREWHALGVRGVRVNLSSVGKRIGSDDLRDLLHSYAQHCRLMGWVIQIYIPMGMMPLLEPIVPDLGVRVCIDHIGHPCLADMSSGDPYDMHGFRSLANLLKGGSTFIKLSAPYRLGSEANPKNLEAVSKEIIRVAGNSRGVFATDWPHTRFEGFDIRPWMEAVLDWCGDDRGLVERIFRENARELWET</sequence>
<gene>
    <name evidence="2" type="ORF">A9K55_005461</name>
</gene>
<dbReference type="Pfam" id="PF04909">
    <property type="entry name" value="Amidohydro_2"/>
    <property type="match status" value="1"/>
</dbReference>
<accession>A0A2H4SBT7</accession>
<evidence type="ECO:0000259" key="1">
    <source>
        <dbReference type="Pfam" id="PF04909"/>
    </source>
</evidence>
<proteinExistence type="predicted"/>
<dbReference type="PANTHER" id="PTHR35563">
    <property type="entry name" value="BARREL METAL-DEPENDENT HYDROLASE, PUTATIVE (AFU_ORTHOLOGUE AFUA_1G16240)-RELATED"/>
    <property type="match status" value="1"/>
</dbReference>
<dbReference type="VEuPathDB" id="FungiDB:CCM_03528"/>
<dbReference type="InterPro" id="IPR052358">
    <property type="entry name" value="Aro_Compnd_Degr_Hydrolases"/>
</dbReference>
<dbReference type="Gene3D" id="3.20.20.140">
    <property type="entry name" value="Metal-dependent hydrolases"/>
    <property type="match status" value="1"/>
</dbReference>
<name>A0A2H4SBT7_CORMI</name>
<dbReference type="PANTHER" id="PTHR35563:SF2">
    <property type="entry name" value="BARREL METAL-DEPENDENT HYDROLASE, PUTATIVE (AFU_ORTHOLOGUE AFUA_1G16240)-RELATED"/>
    <property type="match status" value="1"/>
</dbReference>
<dbReference type="InterPro" id="IPR006680">
    <property type="entry name" value="Amidohydro-rel"/>
</dbReference>
<evidence type="ECO:0000313" key="3">
    <source>
        <dbReference type="Proteomes" id="UP000323067"/>
    </source>
</evidence>